<dbReference type="SUPFAM" id="SSF47323">
    <property type="entry name" value="Anticodon-binding domain of a subclass of class I aminoacyl-tRNA synthetases"/>
    <property type="match status" value="1"/>
</dbReference>
<dbReference type="OrthoDB" id="9810365at2"/>
<dbReference type="InterPro" id="IPR033708">
    <property type="entry name" value="Anticodon_Ile_BEm"/>
</dbReference>
<dbReference type="PANTHER" id="PTHR42765">
    <property type="entry name" value="SOLEUCYL-TRNA SYNTHETASE"/>
    <property type="match status" value="1"/>
</dbReference>
<dbReference type="FunFam" id="3.40.50.620:FF:000042">
    <property type="entry name" value="Isoleucine--tRNA ligase"/>
    <property type="match status" value="1"/>
</dbReference>
<comment type="subunit">
    <text evidence="3 14">Monomer.</text>
</comment>
<sequence length="953" mass="105381">MDYKKTLNLPDTPFPMRGDLARREPGWTAQWEENRVYQAIRAASAGRPRFVLHDGPPYANGDIHIGHAVNKILKDIIVKSRNMAGYDAPYVPGWDCHGMPIEIQIEKKYGKNLPVTEVQSKARAYALEQIDRQRADFKRLGVLGDWENPYLTMNFSNEADEIRALGRILEQGYVFRGLKPVNWCFDCGSALAEAEVEYADRTDPAIDVAFPFADKPGLARAFGLDAIDDGAVVIWTTTPWTIPSNQALNVHPEIEYALVRVSPAPVHGPLLLLATERVEACLKTWGLEGEVIATAPGAALSELRFKHPLAQAAEGYDRTAPIYLGDYVTLDAGTGVVHSAPAYGIEDFVSCKAHGMSDADIISPVMGDGKYVPSLPLFGGQMIWDANPKIVEALKLAGSLMHVQKLPHSYMHCWRHKTPIIYRATSQWFAGMDVKPRDGGPTLRESALAGIDATTFYPAWGRARLHAMIANRPDWTLSRQRQWGVPMAFFVHKETGELHPRTAELLELVAQRVEKGGIEAWQSLEPRELLGDEADQYEKNRDTLDVWFDSGTTHATVLGGKDHALAGSHGAQLAWPADLYLEGSDQHRGWFHSSLLTGCMLYGQPPYKSLLTHGFVVDGQGRKMSKSVGNVLAPQKISDSLGAEILRLWVASTDYSGELSISDEILKRVVESYRRIRNTLRFLLANVADFDAVSQAVPAGELLEIDRYALAMTAQMQAEVLASYERYDFHPAVSRLQTFCSEDLGAFYVDILKDRLYTSAPDSHARRSAQTALLEITQTLLKLMAPILSFTAEEAWKILTDSALAKQADAARLTIFTEVYHQLPPFADAEALVAGWGRVRAIRADVLRKLEEVRSAGGIGSSLQAEVDIHADGEDYALLSALGDDLRFVLIVSRASVHQRAGELAIEITPSGNKKCERCWHYRADVGQDADHPEICGRCVSNLFGSGESREKA</sequence>
<dbReference type="CDD" id="cd07960">
    <property type="entry name" value="Anticodon_Ia_Ile_BEm"/>
    <property type="match status" value="1"/>
</dbReference>
<keyword evidence="7 14" id="KW-0547">Nucleotide-binding</keyword>
<keyword evidence="10 14" id="KW-0648">Protein biosynthesis</keyword>
<evidence type="ECO:0000256" key="3">
    <source>
        <dbReference type="ARBA" id="ARBA00011245"/>
    </source>
</evidence>
<comment type="catalytic activity">
    <reaction evidence="13 14">
        <text>tRNA(Ile) + L-isoleucine + ATP = L-isoleucyl-tRNA(Ile) + AMP + diphosphate</text>
        <dbReference type="Rhea" id="RHEA:11060"/>
        <dbReference type="Rhea" id="RHEA-COMP:9666"/>
        <dbReference type="Rhea" id="RHEA-COMP:9695"/>
        <dbReference type="ChEBI" id="CHEBI:30616"/>
        <dbReference type="ChEBI" id="CHEBI:33019"/>
        <dbReference type="ChEBI" id="CHEBI:58045"/>
        <dbReference type="ChEBI" id="CHEBI:78442"/>
        <dbReference type="ChEBI" id="CHEBI:78528"/>
        <dbReference type="ChEBI" id="CHEBI:456215"/>
        <dbReference type="EC" id="6.1.1.5"/>
    </reaction>
</comment>
<feature type="domain" description="Zinc finger FPG/IleRS-type" evidence="16">
    <location>
        <begin position="914"/>
        <end position="942"/>
    </location>
</feature>
<keyword evidence="4 14" id="KW-0963">Cytoplasm</keyword>
<evidence type="ECO:0000256" key="6">
    <source>
        <dbReference type="ARBA" id="ARBA00022723"/>
    </source>
</evidence>
<accession>A0A261SGU6</accession>
<evidence type="ECO:0000256" key="12">
    <source>
        <dbReference type="ARBA" id="ARBA00025217"/>
    </source>
</evidence>
<comment type="domain">
    <text evidence="14">IleRS has two distinct active sites: one for aminoacylation and one for editing. The misactivated valine is translocated from the active site to the editing site, which sterically excludes the correctly activated isoleucine. The single editing site contains two valyl binding pockets, one specific for each substrate (Val-AMP or Val-tRNA(Ile)).</text>
</comment>
<feature type="binding site" evidence="14">
    <location>
        <position position="582"/>
    </location>
    <ligand>
        <name>L-isoleucyl-5'-AMP</name>
        <dbReference type="ChEBI" id="CHEBI:178002"/>
    </ligand>
</feature>
<feature type="domain" description="Methionyl/Valyl/Leucyl/Isoleucyl-tRNA synthetase anticodon-binding" evidence="17">
    <location>
        <begin position="706"/>
        <end position="868"/>
    </location>
</feature>
<feature type="binding site" evidence="14">
    <location>
        <position position="939"/>
    </location>
    <ligand>
        <name>Zn(2+)</name>
        <dbReference type="ChEBI" id="CHEBI:29105"/>
    </ligand>
</feature>
<dbReference type="InterPro" id="IPR014729">
    <property type="entry name" value="Rossmann-like_a/b/a_fold"/>
</dbReference>
<dbReference type="HAMAP" id="MF_02002">
    <property type="entry name" value="Ile_tRNA_synth_type1"/>
    <property type="match status" value="1"/>
</dbReference>
<feature type="binding site" evidence="14">
    <location>
        <position position="936"/>
    </location>
    <ligand>
        <name>Zn(2+)</name>
        <dbReference type="ChEBI" id="CHEBI:29105"/>
    </ligand>
</feature>
<dbReference type="InterPro" id="IPR013155">
    <property type="entry name" value="M/V/L/I-tRNA-synth_anticd-bd"/>
</dbReference>
<comment type="cofactor">
    <cofactor evidence="14">
        <name>Zn(2+)</name>
        <dbReference type="ChEBI" id="CHEBI:29105"/>
    </cofactor>
    <text evidence="14">Binds 1 zinc ion per subunit.</text>
</comment>
<dbReference type="Pfam" id="PF00133">
    <property type="entry name" value="tRNA-synt_1"/>
    <property type="match status" value="1"/>
</dbReference>
<comment type="caution">
    <text evidence="18">The sequence shown here is derived from an EMBL/GenBank/DDBJ whole genome shotgun (WGS) entry which is preliminary data.</text>
</comment>
<feature type="binding site" evidence="14">
    <location>
        <position position="919"/>
    </location>
    <ligand>
        <name>Zn(2+)</name>
        <dbReference type="ChEBI" id="CHEBI:29105"/>
    </ligand>
</feature>
<dbReference type="Gene3D" id="1.10.730.20">
    <property type="match status" value="1"/>
</dbReference>
<feature type="short sequence motif" description="'HIGH' region" evidence="14">
    <location>
        <begin position="57"/>
        <end position="67"/>
    </location>
</feature>
<dbReference type="GO" id="GO:0008270">
    <property type="term" value="F:zinc ion binding"/>
    <property type="evidence" value="ECO:0007669"/>
    <property type="project" value="UniProtKB-UniRule"/>
</dbReference>
<keyword evidence="11 14" id="KW-0030">Aminoacyl-tRNA synthetase</keyword>
<dbReference type="AlphaFoldDB" id="A0A261SGU6"/>
<evidence type="ECO:0000259" key="15">
    <source>
        <dbReference type="Pfam" id="PF00133"/>
    </source>
</evidence>
<proteinExistence type="inferred from homology"/>
<dbReference type="InterPro" id="IPR001412">
    <property type="entry name" value="aa-tRNA-synth_I_CS"/>
</dbReference>
<dbReference type="InterPro" id="IPR002301">
    <property type="entry name" value="Ile-tRNA-ligase"/>
</dbReference>
<evidence type="ECO:0000313" key="18">
    <source>
        <dbReference type="EMBL" id="OZI36227.1"/>
    </source>
</evidence>
<dbReference type="FunFam" id="3.40.50.620:FF:000048">
    <property type="entry name" value="Isoleucine--tRNA ligase"/>
    <property type="match status" value="1"/>
</dbReference>
<dbReference type="InterPro" id="IPR010663">
    <property type="entry name" value="Znf_FPG/IleRS"/>
</dbReference>
<dbReference type="RefSeq" id="WP_094827036.1">
    <property type="nucleotide sequence ID" value="NZ_NEVL01000003.1"/>
</dbReference>
<dbReference type="PANTHER" id="PTHR42765:SF1">
    <property type="entry name" value="ISOLEUCINE--TRNA LIGASE, MITOCHONDRIAL"/>
    <property type="match status" value="1"/>
</dbReference>
<evidence type="ECO:0000259" key="17">
    <source>
        <dbReference type="Pfam" id="PF08264"/>
    </source>
</evidence>
<keyword evidence="9 14" id="KW-0067">ATP-binding</keyword>
<dbReference type="Pfam" id="PF08264">
    <property type="entry name" value="Anticodon_1"/>
    <property type="match status" value="1"/>
</dbReference>
<gene>
    <name evidence="14" type="primary">ileS</name>
    <name evidence="18" type="ORF">CEG14_14505</name>
</gene>
<evidence type="ECO:0000313" key="19">
    <source>
        <dbReference type="Proteomes" id="UP000217005"/>
    </source>
</evidence>
<keyword evidence="8 14" id="KW-0862">Zinc</keyword>
<name>A0A261SGU6_9BORD</name>
<evidence type="ECO:0000256" key="13">
    <source>
        <dbReference type="ARBA" id="ARBA00048359"/>
    </source>
</evidence>
<dbReference type="Gene3D" id="3.40.50.620">
    <property type="entry name" value="HUPs"/>
    <property type="match status" value="2"/>
</dbReference>
<protein>
    <recommendedName>
        <fullName evidence="14">Isoleucine--tRNA ligase</fullName>
        <ecNumber evidence="14">6.1.1.5</ecNumber>
    </recommendedName>
    <alternativeName>
        <fullName evidence="14">Isoleucyl-tRNA synthetase</fullName>
        <shortName evidence="14">IleRS</shortName>
    </alternativeName>
</protein>
<comment type="subcellular location">
    <subcellularLocation>
        <location evidence="1 14">Cytoplasm</location>
    </subcellularLocation>
</comment>
<keyword evidence="5 14" id="KW-0436">Ligase</keyword>
<dbReference type="GO" id="GO:0004822">
    <property type="term" value="F:isoleucine-tRNA ligase activity"/>
    <property type="evidence" value="ECO:0007669"/>
    <property type="project" value="UniProtKB-UniRule"/>
</dbReference>
<dbReference type="EC" id="6.1.1.5" evidence="14"/>
<feature type="binding site" evidence="14">
    <location>
        <position position="916"/>
    </location>
    <ligand>
        <name>Zn(2+)</name>
        <dbReference type="ChEBI" id="CHEBI:29105"/>
    </ligand>
</feature>
<dbReference type="InterPro" id="IPR009008">
    <property type="entry name" value="Val/Leu/Ile-tRNA-synth_edit"/>
</dbReference>
<feature type="binding site" evidence="14">
    <location>
        <position position="626"/>
    </location>
    <ligand>
        <name>ATP</name>
        <dbReference type="ChEBI" id="CHEBI:30616"/>
    </ligand>
</feature>
<dbReference type="PRINTS" id="PR00984">
    <property type="entry name" value="TRNASYNTHILE"/>
</dbReference>
<dbReference type="NCBIfam" id="TIGR00392">
    <property type="entry name" value="ileS"/>
    <property type="match status" value="1"/>
</dbReference>
<dbReference type="Pfam" id="PF06827">
    <property type="entry name" value="zf-FPG_IleRS"/>
    <property type="match status" value="1"/>
</dbReference>
<dbReference type="CDD" id="cd00818">
    <property type="entry name" value="IleRS_core"/>
    <property type="match status" value="1"/>
</dbReference>
<dbReference type="InterPro" id="IPR002300">
    <property type="entry name" value="aa-tRNA-synth_Ia"/>
</dbReference>
<dbReference type="GO" id="GO:0002161">
    <property type="term" value="F:aminoacyl-tRNA deacylase activity"/>
    <property type="evidence" value="ECO:0007669"/>
    <property type="project" value="InterPro"/>
</dbReference>
<evidence type="ECO:0000256" key="9">
    <source>
        <dbReference type="ARBA" id="ARBA00022840"/>
    </source>
</evidence>
<dbReference type="GO" id="GO:0005524">
    <property type="term" value="F:ATP binding"/>
    <property type="evidence" value="ECO:0007669"/>
    <property type="project" value="UniProtKB-UniRule"/>
</dbReference>
<dbReference type="Gene3D" id="3.90.740.10">
    <property type="entry name" value="Valyl/Leucyl/Isoleucyl-tRNA synthetase, editing domain"/>
    <property type="match status" value="1"/>
</dbReference>
<dbReference type="EMBL" id="NEVL01000003">
    <property type="protein sequence ID" value="OZI36227.1"/>
    <property type="molecule type" value="Genomic_DNA"/>
</dbReference>
<evidence type="ECO:0000256" key="7">
    <source>
        <dbReference type="ARBA" id="ARBA00022741"/>
    </source>
</evidence>
<evidence type="ECO:0000256" key="8">
    <source>
        <dbReference type="ARBA" id="ARBA00022833"/>
    </source>
</evidence>
<feature type="domain" description="Aminoacyl-tRNA synthetase class Ia" evidence="15">
    <location>
        <begin position="27"/>
        <end position="661"/>
    </location>
</feature>
<evidence type="ECO:0000256" key="10">
    <source>
        <dbReference type="ARBA" id="ARBA00022917"/>
    </source>
</evidence>
<dbReference type="SUPFAM" id="SSF52374">
    <property type="entry name" value="Nucleotidylyl transferase"/>
    <property type="match status" value="1"/>
</dbReference>
<dbReference type="Proteomes" id="UP000217005">
    <property type="component" value="Unassembled WGS sequence"/>
</dbReference>
<evidence type="ECO:0000256" key="14">
    <source>
        <dbReference type="HAMAP-Rule" id="MF_02002"/>
    </source>
</evidence>
<comment type="function">
    <text evidence="12 14">Catalyzes the attachment of isoleucine to tRNA(Ile). As IleRS can inadvertently accommodate and process structurally similar amino acids such as valine, to avoid such errors it has two additional distinct tRNA(Ile)-dependent editing activities. One activity is designated as 'pretransfer' editing and involves the hydrolysis of activated Val-AMP. The other activity is designated 'posttransfer' editing and involves deacylation of mischarged Val-tRNA(Ile).</text>
</comment>
<dbReference type="GO" id="GO:0005829">
    <property type="term" value="C:cytosol"/>
    <property type="evidence" value="ECO:0007669"/>
    <property type="project" value="TreeGrafter"/>
</dbReference>
<comment type="similarity">
    <text evidence="2 14">Belongs to the class-I aminoacyl-tRNA synthetase family. IleS type 1 subfamily.</text>
</comment>
<evidence type="ECO:0000256" key="5">
    <source>
        <dbReference type="ARBA" id="ARBA00022598"/>
    </source>
</evidence>
<dbReference type="SUPFAM" id="SSF50677">
    <property type="entry name" value="ValRS/IleRS/LeuRS editing domain"/>
    <property type="match status" value="1"/>
</dbReference>
<dbReference type="GO" id="GO:0006428">
    <property type="term" value="P:isoleucyl-tRNA aminoacylation"/>
    <property type="evidence" value="ECO:0007669"/>
    <property type="project" value="UniProtKB-UniRule"/>
</dbReference>
<dbReference type="InterPro" id="IPR009080">
    <property type="entry name" value="tRNAsynth_Ia_anticodon-bd"/>
</dbReference>
<organism evidence="18 19">
    <name type="scientific">Bordetella genomosp. 1</name>
    <dbReference type="NCBI Taxonomy" id="1395607"/>
    <lineage>
        <taxon>Bacteria</taxon>
        <taxon>Pseudomonadati</taxon>
        <taxon>Pseudomonadota</taxon>
        <taxon>Betaproteobacteria</taxon>
        <taxon>Burkholderiales</taxon>
        <taxon>Alcaligenaceae</taxon>
        <taxon>Bordetella</taxon>
    </lineage>
</organism>
<dbReference type="GO" id="GO:0000049">
    <property type="term" value="F:tRNA binding"/>
    <property type="evidence" value="ECO:0007669"/>
    <property type="project" value="InterPro"/>
</dbReference>
<dbReference type="PROSITE" id="PS00178">
    <property type="entry name" value="AA_TRNA_LIGASE_I"/>
    <property type="match status" value="1"/>
</dbReference>
<keyword evidence="6 14" id="KW-0479">Metal-binding</keyword>
<dbReference type="InterPro" id="IPR023585">
    <property type="entry name" value="Ile-tRNA-ligase_type1"/>
</dbReference>
<evidence type="ECO:0000259" key="16">
    <source>
        <dbReference type="Pfam" id="PF06827"/>
    </source>
</evidence>
<reference evidence="18 19" key="1">
    <citation type="submission" date="2017-05" db="EMBL/GenBank/DDBJ databases">
        <title>Complete and WGS of Bordetella genogroups.</title>
        <authorList>
            <person name="Spilker T."/>
            <person name="LiPuma J."/>
        </authorList>
    </citation>
    <scope>NUCLEOTIDE SEQUENCE [LARGE SCALE GENOMIC DNA]</scope>
    <source>
        <strain evidence="18 19">AU17610</strain>
    </source>
</reference>
<evidence type="ECO:0000256" key="4">
    <source>
        <dbReference type="ARBA" id="ARBA00022490"/>
    </source>
</evidence>
<evidence type="ECO:0000256" key="2">
    <source>
        <dbReference type="ARBA" id="ARBA00006887"/>
    </source>
</evidence>
<evidence type="ECO:0000256" key="1">
    <source>
        <dbReference type="ARBA" id="ARBA00004496"/>
    </source>
</evidence>
<feature type="short sequence motif" description="'KMSKS' region" evidence="14">
    <location>
        <begin position="623"/>
        <end position="627"/>
    </location>
</feature>
<evidence type="ECO:0000256" key="11">
    <source>
        <dbReference type="ARBA" id="ARBA00023146"/>
    </source>
</evidence>
<dbReference type="InterPro" id="IPR050081">
    <property type="entry name" value="Ile-tRNA_ligase"/>
</dbReference>